<dbReference type="Proteomes" id="UP000070284">
    <property type="component" value="Unassembled WGS sequence"/>
</dbReference>
<keyword evidence="3" id="KW-1185">Reference proteome</keyword>
<dbReference type="AlphaFoldDB" id="A0A133UKT2"/>
<accession>A0A133UKT2</accession>
<keyword evidence="1" id="KW-1133">Transmembrane helix</keyword>
<evidence type="ECO:0000256" key="1">
    <source>
        <dbReference type="SAM" id="Phobius"/>
    </source>
</evidence>
<protein>
    <submittedName>
        <fullName evidence="2">Uncharacterized protein</fullName>
    </submittedName>
</protein>
<evidence type="ECO:0000313" key="3">
    <source>
        <dbReference type="Proteomes" id="UP000070284"/>
    </source>
</evidence>
<dbReference type="EMBL" id="LHXO01000038">
    <property type="protein sequence ID" value="KXA94815.1"/>
    <property type="molecule type" value="Genomic_DNA"/>
</dbReference>
<feature type="transmembrane region" description="Helical" evidence="1">
    <location>
        <begin position="178"/>
        <end position="200"/>
    </location>
</feature>
<proteinExistence type="predicted"/>
<evidence type="ECO:0000313" key="2">
    <source>
        <dbReference type="EMBL" id="KXA94815.1"/>
    </source>
</evidence>
<keyword evidence="1" id="KW-0812">Transmembrane</keyword>
<organism evidence="2 3">
    <name type="scientific">candidate division MSBL1 archaeon SCGC-AAA259E19</name>
    <dbReference type="NCBI Taxonomy" id="1698264"/>
    <lineage>
        <taxon>Archaea</taxon>
        <taxon>Methanobacteriati</taxon>
        <taxon>Methanobacteriota</taxon>
        <taxon>candidate division MSBL1</taxon>
    </lineage>
</organism>
<reference evidence="2 3" key="1">
    <citation type="journal article" date="2016" name="Sci. Rep.">
        <title>Metabolic traits of an uncultured archaeal lineage -MSBL1- from brine pools of the Red Sea.</title>
        <authorList>
            <person name="Mwirichia R."/>
            <person name="Alam I."/>
            <person name="Rashid M."/>
            <person name="Vinu M."/>
            <person name="Ba-Alawi W."/>
            <person name="Anthony Kamau A."/>
            <person name="Kamanda Ngugi D."/>
            <person name="Goker M."/>
            <person name="Klenk H.P."/>
            <person name="Bajic V."/>
            <person name="Stingl U."/>
        </authorList>
    </citation>
    <scope>NUCLEOTIDE SEQUENCE [LARGE SCALE GENOMIC DNA]</scope>
    <source>
        <strain evidence="2">SCGC-AAA259E19</strain>
    </source>
</reference>
<name>A0A133UKT2_9EURY</name>
<comment type="caution">
    <text evidence="2">The sequence shown here is derived from an EMBL/GenBank/DDBJ whole genome shotgun (WGS) entry which is preliminary data.</text>
</comment>
<sequence length="284" mass="31764">MKPNLLYGRTIEENKTIYTRLVECIDVPLIYSFSCTEPGDIAMQYTTETALEDPSKVGWSKAIGDYVSIEEKVNMENATGAELSLLISYDADDILAMVDNIQENIGIRAGKHTVTTIVDIDVTDETEFGLISKTIELKAILSINRARGGSGTITVTTPEKHLTDVKTKNSTEEVGSTGYFRAASLLSLLAWIPIGSFFTWRKYRSDRSRAADMPESERILQQYDVLESQDMPNLPVQTMSSMDDLAEVAEEYGSMIFHAEIEGRDVFYASEEIVYQYVVSNKKD</sequence>
<dbReference type="InterPro" id="IPR035185">
    <property type="entry name" value="DUF5305"/>
</dbReference>
<gene>
    <name evidence="2" type="ORF">AKJ65_03370</name>
</gene>
<dbReference type="Pfam" id="PF17231">
    <property type="entry name" value="DUF5305"/>
    <property type="match status" value="1"/>
</dbReference>
<keyword evidence="1" id="KW-0472">Membrane</keyword>